<organism evidence="2 3">
    <name type="scientific">Caenorhabditis nigoni</name>
    <dbReference type="NCBI Taxonomy" id="1611254"/>
    <lineage>
        <taxon>Eukaryota</taxon>
        <taxon>Metazoa</taxon>
        <taxon>Ecdysozoa</taxon>
        <taxon>Nematoda</taxon>
        <taxon>Chromadorea</taxon>
        <taxon>Rhabditida</taxon>
        <taxon>Rhabditina</taxon>
        <taxon>Rhabditomorpha</taxon>
        <taxon>Rhabditoidea</taxon>
        <taxon>Rhabditidae</taxon>
        <taxon>Peloderinae</taxon>
        <taxon>Caenorhabditis</taxon>
    </lineage>
</organism>
<name>A0A2G5UGS9_9PELO</name>
<sequence length="213" mass="23914">MENPTAEDIIIQKETESVAAKMELVNNHKRFLWACNLIVEMGIVMYHGMLLRIVPKYYPFMRNQFWISIGFALLNILVTLKMKKCLQGFQASVSFLHLLWILYGFATIPVFITAITEPIAVCNHAIHSCAMVKMGAFDIKLAMGIVAQAAFVISIFGELKRLAVLIQFPYVASTELSHMDLAEQDTSDSEENGFRALSADQLEKNPNDIVIVA</sequence>
<proteinExistence type="predicted"/>
<dbReference type="EMBL" id="PDUG01000003">
    <property type="protein sequence ID" value="PIC38745.1"/>
    <property type="molecule type" value="Genomic_DNA"/>
</dbReference>
<feature type="transmembrane region" description="Helical" evidence="1">
    <location>
        <begin position="31"/>
        <end position="53"/>
    </location>
</feature>
<keyword evidence="3" id="KW-1185">Reference proteome</keyword>
<dbReference type="AlphaFoldDB" id="A0A2G5UGS9"/>
<dbReference type="OrthoDB" id="5785513at2759"/>
<gene>
    <name evidence="2" type="primary">Cni-xbx-3</name>
    <name evidence="2" type="synonym">Cnig_chr_III.g10653</name>
    <name evidence="2" type="ORF">B9Z55_010653</name>
</gene>
<feature type="transmembrane region" description="Helical" evidence="1">
    <location>
        <begin position="65"/>
        <end position="82"/>
    </location>
</feature>
<comment type="caution">
    <text evidence="2">The sequence shown here is derived from an EMBL/GenBank/DDBJ whole genome shotgun (WGS) entry which is preliminary data.</text>
</comment>
<dbReference type="Proteomes" id="UP000230233">
    <property type="component" value="Chromosome III"/>
</dbReference>
<keyword evidence="1" id="KW-1133">Transmembrane helix</keyword>
<accession>A0A2G5UGS9</accession>
<protein>
    <submittedName>
        <fullName evidence="2">Uncharacterized protein</fullName>
    </submittedName>
</protein>
<keyword evidence="1" id="KW-0812">Transmembrane</keyword>
<evidence type="ECO:0000313" key="3">
    <source>
        <dbReference type="Proteomes" id="UP000230233"/>
    </source>
</evidence>
<keyword evidence="1" id="KW-0472">Membrane</keyword>
<evidence type="ECO:0000313" key="2">
    <source>
        <dbReference type="EMBL" id="PIC38745.1"/>
    </source>
</evidence>
<feature type="transmembrane region" description="Helical" evidence="1">
    <location>
        <begin position="94"/>
        <end position="115"/>
    </location>
</feature>
<evidence type="ECO:0000256" key="1">
    <source>
        <dbReference type="SAM" id="Phobius"/>
    </source>
</evidence>
<feature type="transmembrane region" description="Helical" evidence="1">
    <location>
        <begin position="141"/>
        <end position="159"/>
    </location>
</feature>
<reference evidence="3" key="1">
    <citation type="submission" date="2017-10" db="EMBL/GenBank/DDBJ databases">
        <title>Rapid genome shrinkage in a self-fertile nematode reveals novel sperm competition proteins.</title>
        <authorList>
            <person name="Yin D."/>
            <person name="Schwarz E.M."/>
            <person name="Thomas C.G."/>
            <person name="Felde R.L."/>
            <person name="Korf I.F."/>
            <person name="Cutter A.D."/>
            <person name="Schartner C.M."/>
            <person name="Ralston E.J."/>
            <person name="Meyer B.J."/>
            <person name="Haag E.S."/>
        </authorList>
    </citation>
    <scope>NUCLEOTIDE SEQUENCE [LARGE SCALE GENOMIC DNA]</scope>
    <source>
        <strain evidence="3">JU1422</strain>
    </source>
</reference>